<gene>
    <name evidence="6" type="ORF">ACG01O_07310</name>
</gene>
<reference evidence="6 7" key="1">
    <citation type="submission" date="2024-08" db="EMBL/GenBank/DDBJ databases">
        <authorList>
            <person name="Lu H."/>
        </authorList>
    </citation>
    <scope>NUCLEOTIDE SEQUENCE [LARGE SCALE GENOMIC DNA]</scope>
    <source>
        <strain evidence="6 7">BYS87W</strain>
    </source>
</reference>
<dbReference type="EMBL" id="JBIGIB010000002">
    <property type="protein sequence ID" value="MFG6466406.1"/>
    <property type="molecule type" value="Genomic_DNA"/>
</dbReference>
<dbReference type="PROSITE" id="PS51387">
    <property type="entry name" value="FAD_PCMH"/>
    <property type="match status" value="1"/>
</dbReference>
<feature type="domain" description="FAD-binding PCMH-type" evidence="5">
    <location>
        <begin position="53"/>
        <end position="240"/>
    </location>
</feature>
<dbReference type="Gene3D" id="3.30.43.10">
    <property type="entry name" value="Uridine Diphospho-n-acetylenolpyruvylglucosamine Reductase, domain 2"/>
    <property type="match status" value="1"/>
</dbReference>
<dbReference type="PANTHER" id="PTHR11748:SF111">
    <property type="entry name" value="D-LACTATE DEHYDROGENASE, MITOCHONDRIAL-RELATED"/>
    <property type="match status" value="1"/>
</dbReference>
<dbReference type="InterPro" id="IPR016164">
    <property type="entry name" value="FAD-linked_Oxase-like_C"/>
</dbReference>
<organism evidence="6 7">
    <name type="scientific">Pelomonas baiyunensis</name>
    <dbReference type="NCBI Taxonomy" id="3299026"/>
    <lineage>
        <taxon>Bacteria</taxon>
        <taxon>Pseudomonadati</taxon>
        <taxon>Pseudomonadota</taxon>
        <taxon>Betaproteobacteria</taxon>
        <taxon>Burkholderiales</taxon>
        <taxon>Sphaerotilaceae</taxon>
        <taxon>Roseateles</taxon>
    </lineage>
</organism>
<dbReference type="InterPro" id="IPR006094">
    <property type="entry name" value="Oxid_FAD_bind_N"/>
</dbReference>
<comment type="similarity">
    <text evidence="1">Belongs to the FAD-binding oxidoreductase/transferase type 4 family.</text>
</comment>
<proteinExistence type="inferred from homology"/>
<name>A0ABW7GX97_9BURK</name>
<evidence type="ECO:0000313" key="7">
    <source>
        <dbReference type="Proteomes" id="UP001606303"/>
    </source>
</evidence>
<keyword evidence="2" id="KW-0285">Flavoprotein</keyword>
<dbReference type="InterPro" id="IPR016169">
    <property type="entry name" value="FAD-bd_PCMH_sub2"/>
</dbReference>
<evidence type="ECO:0000313" key="6">
    <source>
        <dbReference type="EMBL" id="MFG6466406.1"/>
    </source>
</evidence>
<evidence type="ECO:0000256" key="3">
    <source>
        <dbReference type="ARBA" id="ARBA00022827"/>
    </source>
</evidence>
<dbReference type="Gene3D" id="3.30.465.10">
    <property type="match status" value="1"/>
</dbReference>
<dbReference type="Proteomes" id="UP001606303">
    <property type="component" value="Unassembled WGS sequence"/>
</dbReference>
<keyword evidence="7" id="KW-1185">Reference proteome</keyword>
<dbReference type="InterPro" id="IPR036318">
    <property type="entry name" value="FAD-bd_PCMH-like_sf"/>
</dbReference>
<protein>
    <submittedName>
        <fullName evidence="6">FAD-binding oxidoreductase</fullName>
    </submittedName>
</protein>
<feature type="region of interest" description="Disordered" evidence="4">
    <location>
        <begin position="537"/>
        <end position="559"/>
    </location>
</feature>
<evidence type="ECO:0000256" key="2">
    <source>
        <dbReference type="ARBA" id="ARBA00022630"/>
    </source>
</evidence>
<sequence>MFDHQPPGRKPMPDLASTLPTAAVSDWRKVLGADRVYCSTEIPQHHRSDTASGGHAPAAVLKVERADQIPALLQVARQHRTPVHPISTGNNWGYGSSLPNQPAAVVLDLSELTGIIHFDPALGVVTVEPGVTQGALAAFLESGGHDFMVPVTGAGPTCSVLANALERGYGITPHVDHFAAVTDIEAVLADGTVYKSALHEAGTEELARLFKWGIGPYLNGLFTQSGFGIVTRMTIALARRPACTKICLFNLADDRLLERATERIRELLQELPGILGGVNLMNRHRVLAMTAPYPAPSSLDEDGLMPEDMVNALGKAYQIAPWTGFATLYGTQDVVKAAQRHIRQKLRGTATRLLFLSPSNVDWIAKAAGALPGEIGRRLQRTANTLRASMQLVRGRPNETALPITYWRSRLEQPKSGHNPAHDGCGLFWYAPLVPMRPDSVRKFVNFATATLRHHKLEPLITLTSQGDRLFDSTIPLLFDRKDPSASDSAREALETLITSGRSLGFYPYRLHIQSQEAHGQRQATSAQLAKRLRRALDPDDLLAPGRYDTAPTRTPSDG</sequence>
<dbReference type="InterPro" id="IPR016167">
    <property type="entry name" value="FAD-bd_PCMH_sub1"/>
</dbReference>
<dbReference type="Gene3D" id="3.40.462.10">
    <property type="entry name" value="FAD-linked oxidases, C-terminal domain"/>
    <property type="match status" value="1"/>
</dbReference>
<comment type="caution">
    <text evidence="6">The sequence shown here is derived from an EMBL/GenBank/DDBJ whole genome shotgun (WGS) entry which is preliminary data.</text>
</comment>
<accession>A0ABW7GX97</accession>
<evidence type="ECO:0000259" key="5">
    <source>
        <dbReference type="PROSITE" id="PS51387"/>
    </source>
</evidence>
<dbReference type="SUPFAM" id="SSF55103">
    <property type="entry name" value="FAD-linked oxidases, C-terminal domain"/>
    <property type="match status" value="1"/>
</dbReference>
<evidence type="ECO:0000256" key="4">
    <source>
        <dbReference type="SAM" id="MobiDB-lite"/>
    </source>
</evidence>
<evidence type="ECO:0000256" key="1">
    <source>
        <dbReference type="ARBA" id="ARBA00008000"/>
    </source>
</evidence>
<keyword evidence="3" id="KW-0274">FAD</keyword>
<dbReference type="PANTHER" id="PTHR11748">
    <property type="entry name" value="D-LACTATE DEHYDROGENASE"/>
    <property type="match status" value="1"/>
</dbReference>
<dbReference type="SUPFAM" id="SSF56176">
    <property type="entry name" value="FAD-binding/transporter-associated domain-like"/>
    <property type="match status" value="1"/>
</dbReference>
<dbReference type="InterPro" id="IPR016166">
    <property type="entry name" value="FAD-bd_PCMH"/>
</dbReference>
<dbReference type="InterPro" id="IPR016170">
    <property type="entry name" value="Cytok_DH_C_sf"/>
</dbReference>
<dbReference type="Pfam" id="PF01565">
    <property type="entry name" value="FAD_binding_4"/>
    <property type="match status" value="1"/>
</dbReference>